<comment type="caution">
    <text evidence="1">The sequence shown here is derived from an EMBL/GenBank/DDBJ whole genome shotgun (WGS) entry which is preliminary data.</text>
</comment>
<organism evidence="1 2">
    <name type="scientific">Achromobacter aloeverae</name>
    <dbReference type="NCBI Taxonomy" id="1750518"/>
    <lineage>
        <taxon>Bacteria</taxon>
        <taxon>Pseudomonadati</taxon>
        <taxon>Pseudomonadota</taxon>
        <taxon>Betaproteobacteria</taxon>
        <taxon>Burkholderiales</taxon>
        <taxon>Alcaligenaceae</taxon>
        <taxon>Achromobacter</taxon>
    </lineage>
</organism>
<name>A0A4Q1HHL3_9BURK</name>
<keyword evidence="2" id="KW-1185">Reference proteome</keyword>
<sequence>MCDCSIACYRHFKGLSMSVSTAASAGEPATSEQILILLQQAEFVLPEPYLSEIISAYGYVRRLVARIHRGYRFDEEPAHVFNPLAFGRAAAAEVAK</sequence>
<dbReference type="Proteomes" id="UP000290849">
    <property type="component" value="Unassembled WGS sequence"/>
</dbReference>
<dbReference type="EMBL" id="PYAL01000005">
    <property type="protein sequence ID" value="RXN86976.1"/>
    <property type="molecule type" value="Genomic_DNA"/>
</dbReference>
<evidence type="ECO:0000313" key="1">
    <source>
        <dbReference type="EMBL" id="RXN86976.1"/>
    </source>
</evidence>
<protein>
    <submittedName>
        <fullName evidence="1">Uncharacterized protein</fullName>
    </submittedName>
</protein>
<accession>A0A4Q1HHL3</accession>
<evidence type="ECO:0000313" key="2">
    <source>
        <dbReference type="Proteomes" id="UP000290849"/>
    </source>
</evidence>
<gene>
    <name evidence="1" type="ORF">C7R54_18995</name>
</gene>
<dbReference type="AlphaFoldDB" id="A0A4Q1HHL3"/>
<reference evidence="1 2" key="1">
    <citation type="journal article" date="2017" name="Int. J. Syst. Evol. Microbiol.">
        <title>Achromobacter aloeverae sp. nov., isolated from the root of Aloe vera (L.) Burm.f.</title>
        <authorList>
            <person name="Kuncharoen N."/>
            <person name="Muramatsu Y."/>
            <person name="Shibata C."/>
            <person name="Kamakura Y."/>
            <person name="Nakagawa Y."/>
            <person name="Tanasupawat S."/>
        </authorList>
    </citation>
    <scope>NUCLEOTIDE SEQUENCE [LARGE SCALE GENOMIC DNA]</scope>
    <source>
        <strain evidence="1 2">AVA-1</strain>
    </source>
</reference>
<proteinExistence type="predicted"/>